<evidence type="ECO:0000259" key="2">
    <source>
        <dbReference type="Pfam" id="PF06458"/>
    </source>
</evidence>
<dbReference type="InterPro" id="IPR009459">
    <property type="entry name" value="MucBP_dom"/>
</dbReference>
<accession>A0A1L6RDT3</accession>
<reference evidence="3 4" key="1">
    <citation type="submission" date="2016-02" db="EMBL/GenBank/DDBJ databases">
        <title>Complete Genome Sequence of Weissella jogaejeotgali FOL01.</title>
        <authorList>
            <person name="Lee J.-H."/>
            <person name="Ku H.-J."/>
        </authorList>
    </citation>
    <scope>NUCLEOTIDE SEQUENCE [LARGE SCALE GENOMIC DNA]</scope>
    <source>
        <strain evidence="3 4">FOL01</strain>
    </source>
</reference>
<dbReference type="RefSeq" id="WP_075270374.1">
    <property type="nucleotide sequence ID" value="NZ_CP014332.1"/>
</dbReference>
<dbReference type="Pfam" id="PF06458">
    <property type="entry name" value="MucBP"/>
    <property type="match status" value="1"/>
</dbReference>
<dbReference type="AlphaFoldDB" id="A0A1L6RDT3"/>
<dbReference type="Proteomes" id="UP000185473">
    <property type="component" value="Chromosome"/>
</dbReference>
<protein>
    <recommendedName>
        <fullName evidence="2">MucBP domain-containing protein</fullName>
    </recommendedName>
</protein>
<dbReference type="Gene3D" id="3.10.20.320">
    <property type="entry name" value="Putative peptidoglycan bound protein (lpxtg motif)"/>
    <property type="match status" value="1"/>
</dbReference>
<dbReference type="OrthoDB" id="2329985at2"/>
<name>A0A1L6RDT3_9LACO</name>
<gene>
    <name evidence="3" type="ORF">FOL01_1781</name>
</gene>
<keyword evidence="4" id="KW-1185">Reference proteome</keyword>
<evidence type="ECO:0000256" key="1">
    <source>
        <dbReference type="ARBA" id="ARBA00022737"/>
    </source>
</evidence>
<sequence length="240" mass="27465">MADFQLKGMPVWVYAKDVDTKSALTRARLIEGYIGDTFSIDPESISGYRFVSSEGTLTGTFDEQTMYSATFYYQREDVAETEQLTHKYLRILENVQPVVDVEDLTETGQKLWSGSVVKVSQRMATRTGDFWYQLADSRWIKYDMQTMKLTDNDGQHNQPVAEWKRPTVWQPTPISAQGKIDYIPSQEVVVYSQPYGHEIGRIQHGTSVEVTEQVVDPSGVTWYHVAQQGWLSAIYLLLNK</sequence>
<dbReference type="STRING" id="1631871.FOL01_1781"/>
<dbReference type="KEGG" id="wjo:FOL01_1781"/>
<evidence type="ECO:0000313" key="3">
    <source>
        <dbReference type="EMBL" id="APS42640.1"/>
    </source>
</evidence>
<feature type="domain" description="MucBP" evidence="2">
    <location>
        <begin position="22"/>
        <end position="73"/>
    </location>
</feature>
<proteinExistence type="predicted"/>
<dbReference type="EMBL" id="CP014332">
    <property type="protein sequence ID" value="APS42640.1"/>
    <property type="molecule type" value="Genomic_DNA"/>
</dbReference>
<evidence type="ECO:0000313" key="4">
    <source>
        <dbReference type="Proteomes" id="UP000185473"/>
    </source>
</evidence>
<keyword evidence="1" id="KW-0677">Repeat</keyword>
<organism evidence="3 4">
    <name type="scientific">Weissella jogaejeotgali</name>
    <dbReference type="NCBI Taxonomy" id="1631871"/>
    <lineage>
        <taxon>Bacteria</taxon>
        <taxon>Bacillati</taxon>
        <taxon>Bacillota</taxon>
        <taxon>Bacilli</taxon>
        <taxon>Lactobacillales</taxon>
        <taxon>Lactobacillaceae</taxon>
        <taxon>Weissella</taxon>
    </lineage>
</organism>